<dbReference type="GO" id="GO:0015030">
    <property type="term" value="C:Cajal body"/>
    <property type="evidence" value="ECO:0007669"/>
    <property type="project" value="TreeGrafter"/>
</dbReference>
<keyword evidence="8" id="KW-0539">Nucleus</keyword>
<feature type="compositionally biased region" description="Polar residues" evidence="12">
    <location>
        <begin position="1"/>
        <end position="10"/>
    </location>
</feature>
<dbReference type="EMBL" id="JAPWTK010000013">
    <property type="protein sequence ID" value="KAJ8959362.1"/>
    <property type="molecule type" value="Genomic_DNA"/>
</dbReference>
<evidence type="ECO:0000256" key="10">
    <source>
        <dbReference type="ARBA" id="ARBA00032245"/>
    </source>
</evidence>
<dbReference type="GO" id="GO:0031428">
    <property type="term" value="C:box C/D methylation guide snoRNP complex"/>
    <property type="evidence" value="ECO:0007669"/>
    <property type="project" value="TreeGrafter"/>
</dbReference>
<dbReference type="PANTHER" id="PTHR10335:SF17">
    <property type="entry name" value="FIBRILLARIN"/>
    <property type="match status" value="1"/>
</dbReference>
<proteinExistence type="inferred from homology"/>
<dbReference type="GO" id="GO:1990259">
    <property type="term" value="F:histone H2AQ104 methyltransferase activity"/>
    <property type="evidence" value="ECO:0007669"/>
    <property type="project" value="TreeGrafter"/>
</dbReference>
<evidence type="ECO:0000256" key="9">
    <source>
        <dbReference type="ARBA" id="ARBA00023274"/>
    </source>
</evidence>
<evidence type="ECO:0000256" key="1">
    <source>
        <dbReference type="ARBA" id="ARBA00004604"/>
    </source>
</evidence>
<keyword evidence="3" id="KW-0698">rRNA processing</keyword>
<dbReference type="AlphaFoldDB" id="A0AAV8Z5J8"/>
<dbReference type="GO" id="GO:0032040">
    <property type="term" value="C:small-subunit processome"/>
    <property type="evidence" value="ECO:0007669"/>
    <property type="project" value="TreeGrafter"/>
</dbReference>
<dbReference type="PANTHER" id="PTHR10335">
    <property type="entry name" value="RRNA 2-O-METHYLTRANSFERASE FIBRILLARIN"/>
    <property type="match status" value="1"/>
</dbReference>
<dbReference type="PRINTS" id="PR00052">
    <property type="entry name" value="FIBRILLARIN"/>
</dbReference>
<evidence type="ECO:0000256" key="11">
    <source>
        <dbReference type="ARBA" id="ARBA00047568"/>
    </source>
</evidence>
<dbReference type="Pfam" id="PF01269">
    <property type="entry name" value="Fibrillarin"/>
    <property type="match status" value="1"/>
</dbReference>
<dbReference type="InterPro" id="IPR000692">
    <property type="entry name" value="Fibrillarin"/>
</dbReference>
<keyword evidence="6" id="KW-0949">S-adenosyl-L-methionine</keyword>
<evidence type="ECO:0000256" key="3">
    <source>
        <dbReference type="ARBA" id="ARBA00022552"/>
    </source>
</evidence>
<evidence type="ECO:0000313" key="13">
    <source>
        <dbReference type="EMBL" id="KAJ8959362.1"/>
    </source>
</evidence>
<dbReference type="Gene3D" id="3.30.200.20">
    <property type="entry name" value="Phosphorylase Kinase, domain 1"/>
    <property type="match status" value="1"/>
</dbReference>
<keyword evidence="4" id="KW-0489">Methyltransferase</keyword>
<evidence type="ECO:0000256" key="8">
    <source>
        <dbReference type="ARBA" id="ARBA00023242"/>
    </source>
</evidence>
<comment type="caution">
    <text evidence="13">The sequence shown here is derived from an EMBL/GenBank/DDBJ whole genome shotgun (WGS) entry which is preliminary data.</text>
</comment>
<reference evidence="13" key="1">
    <citation type="journal article" date="2023" name="Insect Mol. Biol.">
        <title>Genome sequencing provides insights into the evolution of gene families encoding plant cell wall-degrading enzymes in longhorned beetles.</title>
        <authorList>
            <person name="Shin N.R."/>
            <person name="Okamura Y."/>
            <person name="Kirsch R."/>
            <person name="Pauchet Y."/>
        </authorList>
    </citation>
    <scope>NUCLEOTIDE SEQUENCE</scope>
    <source>
        <strain evidence="13">AMC_N1</strain>
    </source>
</reference>
<feature type="region of interest" description="Disordered" evidence="12">
    <location>
        <begin position="1"/>
        <end position="26"/>
    </location>
</feature>
<accession>A0AAV8Z5J8</accession>
<protein>
    <recommendedName>
        <fullName evidence="10">Histone-glutamine methyltransferase</fullName>
    </recommendedName>
</protein>
<dbReference type="GO" id="GO:0003723">
    <property type="term" value="F:RNA binding"/>
    <property type="evidence" value="ECO:0007669"/>
    <property type="project" value="UniProtKB-KW"/>
</dbReference>
<keyword evidence="7" id="KW-0694">RNA-binding</keyword>
<evidence type="ECO:0000256" key="4">
    <source>
        <dbReference type="ARBA" id="ARBA00022603"/>
    </source>
</evidence>
<dbReference type="Proteomes" id="UP001162162">
    <property type="component" value="Unassembled WGS sequence"/>
</dbReference>
<comment type="similarity">
    <text evidence="2">Belongs to the methyltransferase superfamily. Fibrillarin family.</text>
</comment>
<evidence type="ECO:0000256" key="5">
    <source>
        <dbReference type="ARBA" id="ARBA00022679"/>
    </source>
</evidence>
<keyword evidence="5" id="KW-0808">Transferase</keyword>
<evidence type="ECO:0000256" key="7">
    <source>
        <dbReference type="ARBA" id="ARBA00022884"/>
    </source>
</evidence>
<organism evidence="13 14">
    <name type="scientific">Aromia moschata</name>
    <dbReference type="NCBI Taxonomy" id="1265417"/>
    <lineage>
        <taxon>Eukaryota</taxon>
        <taxon>Metazoa</taxon>
        <taxon>Ecdysozoa</taxon>
        <taxon>Arthropoda</taxon>
        <taxon>Hexapoda</taxon>
        <taxon>Insecta</taxon>
        <taxon>Pterygota</taxon>
        <taxon>Neoptera</taxon>
        <taxon>Endopterygota</taxon>
        <taxon>Coleoptera</taxon>
        <taxon>Polyphaga</taxon>
        <taxon>Cucujiformia</taxon>
        <taxon>Chrysomeloidea</taxon>
        <taxon>Cerambycidae</taxon>
        <taxon>Cerambycinae</taxon>
        <taxon>Callichromatini</taxon>
        <taxon>Aromia</taxon>
    </lineage>
</organism>
<dbReference type="GO" id="GO:0008649">
    <property type="term" value="F:rRNA methyltransferase activity"/>
    <property type="evidence" value="ECO:0007669"/>
    <property type="project" value="TreeGrafter"/>
</dbReference>
<evidence type="ECO:0000256" key="2">
    <source>
        <dbReference type="ARBA" id="ARBA00010632"/>
    </source>
</evidence>
<comment type="catalytic activity">
    <reaction evidence="11">
        <text>L-glutaminyl-[histone H2A] + S-adenosyl-L-methionine = N(5)-methyl-L-glutaminyl-[histone H2A] + S-adenosyl-L-homocysteine + H(+)</text>
        <dbReference type="Rhea" id="RHEA:50904"/>
        <dbReference type="Rhea" id="RHEA-COMP:12837"/>
        <dbReference type="Rhea" id="RHEA-COMP:12839"/>
        <dbReference type="ChEBI" id="CHEBI:15378"/>
        <dbReference type="ChEBI" id="CHEBI:30011"/>
        <dbReference type="ChEBI" id="CHEBI:57856"/>
        <dbReference type="ChEBI" id="CHEBI:59789"/>
        <dbReference type="ChEBI" id="CHEBI:61891"/>
    </reaction>
</comment>
<gene>
    <name evidence="13" type="ORF">NQ318_022048</name>
</gene>
<keyword evidence="14" id="KW-1185">Reference proteome</keyword>
<name>A0AAV8Z5J8_9CUCU</name>
<dbReference type="FunFam" id="3.30.200.20:FF:000056">
    <property type="entry name" value="Fibrillarin like 1"/>
    <property type="match status" value="1"/>
</dbReference>
<evidence type="ECO:0000313" key="14">
    <source>
        <dbReference type="Proteomes" id="UP001162162"/>
    </source>
</evidence>
<dbReference type="GO" id="GO:0000494">
    <property type="term" value="P:box C/D sno(s)RNA 3'-end processing"/>
    <property type="evidence" value="ECO:0007669"/>
    <property type="project" value="TreeGrafter"/>
</dbReference>
<sequence>MELFKSNTNDFHQEVAGAEAEAEGEEEASVVTGEVSAVTEEVEVAEAVEGAAAAAVVLAEEAEEGVAGAEVVGEEEGGGFKGGKTVVIEPHRHEGVFIARGKEDALVTLNLVPGSEVYGEKRISVENDGNKVEYRVWNPFEVN</sequence>
<comment type="subcellular location">
    <subcellularLocation>
        <location evidence="1">Nucleus</location>
        <location evidence="1">Nucleolus</location>
    </subcellularLocation>
</comment>
<keyword evidence="9" id="KW-0687">Ribonucleoprotein</keyword>
<evidence type="ECO:0000256" key="12">
    <source>
        <dbReference type="SAM" id="MobiDB-lite"/>
    </source>
</evidence>
<evidence type="ECO:0000256" key="6">
    <source>
        <dbReference type="ARBA" id="ARBA00022691"/>
    </source>
</evidence>